<dbReference type="InterPro" id="IPR021747">
    <property type="entry name" value="DUF3313"/>
</dbReference>
<protein>
    <recommendedName>
        <fullName evidence="4">DUF3313 domain-containing protein</fullName>
    </recommendedName>
</protein>
<feature type="chain" id="PRO_5047242645" description="DUF3313 domain-containing protein" evidence="1">
    <location>
        <begin position="25"/>
        <end position="232"/>
    </location>
</feature>
<comment type="caution">
    <text evidence="2">The sequence shown here is derived from an EMBL/GenBank/DDBJ whole genome shotgun (WGS) entry which is preliminary data.</text>
</comment>
<gene>
    <name evidence="2" type="ORF">GCM10010971_02420</name>
</gene>
<dbReference type="Proteomes" id="UP000621859">
    <property type="component" value="Unassembled WGS sequence"/>
</dbReference>
<evidence type="ECO:0000256" key="1">
    <source>
        <dbReference type="SAM" id="SignalP"/>
    </source>
</evidence>
<evidence type="ECO:0000313" key="3">
    <source>
        <dbReference type="Proteomes" id="UP000621859"/>
    </source>
</evidence>
<evidence type="ECO:0000313" key="2">
    <source>
        <dbReference type="EMBL" id="GGP24423.1"/>
    </source>
</evidence>
<reference evidence="3" key="1">
    <citation type="journal article" date="2019" name="Int. J. Syst. Evol. Microbiol.">
        <title>The Global Catalogue of Microorganisms (GCM) 10K type strain sequencing project: providing services to taxonomists for standard genome sequencing and annotation.</title>
        <authorList>
            <consortium name="The Broad Institute Genomics Platform"/>
            <consortium name="The Broad Institute Genome Sequencing Center for Infectious Disease"/>
            <person name="Wu L."/>
            <person name="Ma J."/>
        </authorList>
    </citation>
    <scope>NUCLEOTIDE SEQUENCE [LARGE SCALE GENOMIC DNA]</scope>
    <source>
        <strain evidence="3">CGMCC 1.8860</strain>
    </source>
</reference>
<name>A0ABQ2PGK1_9NEIS</name>
<proteinExistence type="predicted"/>
<dbReference type="Pfam" id="PF11769">
    <property type="entry name" value="DUF3313"/>
    <property type="match status" value="1"/>
</dbReference>
<evidence type="ECO:0008006" key="4">
    <source>
        <dbReference type="Google" id="ProtNLM"/>
    </source>
</evidence>
<keyword evidence="3" id="KW-1185">Reference proteome</keyword>
<feature type="signal peptide" evidence="1">
    <location>
        <begin position="1"/>
        <end position="24"/>
    </location>
</feature>
<organism evidence="2 3">
    <name type="scientific">Silvimonas amylolytica</name>
    <dbReference type="NCBI Taxonomy" id="449663"/>
    <lineage>
        <taxon>Bacteria</taxon>
        <taxon>Pseudomonadati</taxon>
        <taxon>Pseudomonadota</taxon>
        <taxon>Betaproteobacteria</taxon>
        <taxon>Neisseriales</taxon>
        <taxon>Chitinibacteraceae</taxon>
        <taxon>Silvimonas</taxon>
    </lineage>
</organism>
<accession>A0ABQ2PGK1</accession>
<keyword evidence="1" id="KW-0732">Signal</keyword>
<sequence length="232" mass="25037">MKKTWLLALVLTMLASAFFNTARAEATTPTTKRAATTAWTEEGLQKAPAKEFDLAYITPGASLVGYNQILLGPIPVSFRRGWEKQAAIGSRLPINTKDVQSIKDNLANVLREELTLQLNAGGYRLVDTAGEGVLEIDLSVVNLDVAAPDTPGASRARTYAVSAGEMTLVAALRDAVTGTTIMRIYDHYVARESFKPEQIRNGDNAQAAHEAAATWAAAIRRELDLAHGTDAR</sequence>
<dbReference type="RefSeq" id="WP_188687884.1">
    <property type="nucleotide sequence ID" value="NZ_BMLY01000001.1"/>
</dbReference>
<dbReference type="EMBL" id="BMLY01000001">
    <property type="protein sequence ID" value="GGP24423.1"/>
    <property type="molecule type" value="Genomic_DNA"/>
</dbReference>